<reference evidence="6" key="2">
    <citation type="journal article" date="2019" name="Int. J. Syst. Evol. Microbiol.">
        <title>The Global Catalogue of Microorganisms (GCM) 10K type strain sequencing project: providing services to taxonomists for standard genome sequencing and annotation.</title>
        <authorList>
            <consortium name="The Broad Institute Genomics Platform"/>
            <consortium name="The Broad Institute Genome Sequencing Center for Infectious Disease"/>
            <person name="Wu L."/>
            <person name="Ma J."/>
        </authorList>
    </citation>
    <scope>NUCLEOTIDE SEQUENCE [LARGE SCALE GENOMIC DNA]</scope>
    <source>
        <strain evidence="6">CECT 9128</strain>
    </source>
</reference>
<gene>
    <name evidence="4" type="ORF">ACFOS1_12535</name>
    <name evidence="5" type="ORF">ACFOS1_14430</name>
</gene>
<dbReference type="PANTHER" id="PTHR11122:SF13">
    <property type="entry name" value="GLUCOSE-6-PHOSPHATE 1-EPIMERASE"/>
    <property type="match status" value="1"/>
</dbReference>
<proteinExistence type="predicted"/>
<dbReference type="SUPFAM" id="SSF74650">
    <property type="entry name" value="Galactose mutarotase-like"/>
    <property type="match status" value="1"/>
</dbReference>
<dbReference type="RefSeq" id="WP_290231023.1">
    <property type="nucleotide sequence ID" value="NZ_JAUFPZ010000002.1"/>
</dbReference>
<evidence type="ECO:0000313" key="6">
    <source>
        <dbReference type="Proteomes" id="UP001595793"/>
    </source>
</evidence>
<reference evidence="4" key="1">
    <citation type="journal article" date="2014" name="Int. J. Syst. Evol. Microbiol.">
        <title>Complete genome of a new Firmicutes species belonging to the dominant human colonic microbiota ('Ruminococcus bicirculans') reveals two chromosomes and a selective capacity to utilize plant glucans.</title>
        <authorList>
            <consortium name="NISC Comparative Sequencing Program"/>
            <person name="Wegmann U."/>
            <person name="Louis P."/>
            <person name="Goesmann A."/>
            <person name="Henrissat B."/>
            <person name="Duncan S.H."/>
            <person name="Flint H.J."/>
        </authorList>
    </citation>
    <scope>NUCLEOTIDE SEQUENCE</scope>
    <source>
        <strain evidence="4">CECT 9128</strain>
    </source>
</reference>
<dbReference type="Proteomes" id="UP001595793">
    <property type="component" value="Unassembled WGS sequence"/>
</dbReference>
<dbReference type="EMBL" id="JBHSAS010000006">
    <property type="protein sequence ID" value="MFC4028240.1"/>
    <property type="molecule type" value="Genomic_DNA"/>
</dbReference>
<protein>
    <submittedName>
        <fullName evidence="4">Aldose 1-epimerase family protein</fullName>
    </submittedName>
</protein>
<evidence type="ECO:0000313" key="5">
    <source>
        <dbReference type="EMBL" id="MFC4028611.1"/>
    </source>
</evidence>
<dbReference type="InterPro" id="IPR011013">
    <property type="entry name" value="Gal_mutarotase_sf_dom"/>
</dbReference>
<keyword evidence="3" id="KW-0106">Calcium</keyword>
<evidence type="ECO:0000256" key="3">
    <source>
        <dbReference type="ARBA" id="ARBA00022837"/>
    </source>
</evidence>
<comment type="caution">
    <text evidence="4">The sequence shown here is derived from an EMBL/GenBank/DDBJ whole genome shotgun (WGS) entry which is preliminary data.</text>
</comment>
<name>A0ABV8HBT1_9FLAO</name>
<keyword evidence="6" id="KW-1185">Reference proteome</keyword>
<accession>A0ABV8HBT1</accession>
<reference evidence="4" key="3">
    <citation type="submission" date="2024-09" db="EMBL/GenBank/DDBJ databases">
        <authorList>
            <person name="Sun Q."/>
            <person name="Mori K."/>
        </authorList>
    </citation>
    <scope>NUCLEOTIDE SEQUENCE</scope>
    <source>
        <strain evidence="4">CECT 9128</strain>
    </source>
</reference>
<evidence type="ECO:0000256" key="2">
    <source>
        <dbReference type="ARBA" id="ARBA00011245"/>
    </source>
</evidence>
<dbReference type="EMBL" id="JBHSAS010000011">
    <property type="protein sequence ID" value="MFC4028611.1"/>
    <property type="molecule type" value="Genomic_DNA"/>
</dbReference>
<comment type="cofactor">
    <cofactor evidence="1">
        <name>Ca(2+)</name>
        <dbReference type="ChEBI" id="CHEBI:29108"/>
    </cofactor>
</comment>
<comment type="subunit">
    <text evidence="2">Monomer.</text>
</comment>
<dbReference type="InterPro" id="IPR008183">
    <property type="entry name" value="Aldose_1/G6P_1-epimerase"/>
</dbReference>
<sequence length="290" mass="32986">MYTLKNDQLEVGIQHNGVELCSIKNLENKKEYMWQADPEIWGSHAPNLFPVIGVLKDGKYKFQGSFYDMPKHGFVRNNDNLEVKNQTETSITFILKSSEALVKIYPFKFEFELTFTLNGKTIEVHHLVKNLDNQKIYFQVGGHPAFNAPLFENETYEDYYLEFDQNQNLESYILGDSGLVSDQTKTITKNDNKIQLTKDIFNEDALIFKNIASKKVSLKSTNHGEILSVSYSDFKNLGVWAKPGAPYVCIEPWLGIADVEGTDQNIETKEGIIALAAEKEFNASYKISIA</sequence>
<evidence type="ECO:0000256" key="1">
    <source>
        <dbReference type="ARBA" id="ARBA00001913"/>
    </source>
</evidence>
<dbReference type="InterPro" id="IPR014718">
    <property type="entry name" value="GH-type_carb-bd"/>
</dbReference>
<dbReference type="Gene3D" id="2.70.98.10">
    <property type="match status" value="1"/>
</dbReference>
<dbReference type="CDD" id="cd09024">
    <property type="entry name" value="Aldose_epim_lacX"/>
    <property type="match status" value="1"/>
</dbReference>
<dbReference type="Pfam" id="PF01263">
    <property type="entry name" value="Aldose_epim"/>
    <property type="match status" value="1"/>
</dbReference>
<evidence type="ECO:0000313" key="4">
    <source>
        <dbReference type="EMBL" id="MFC4028240.1"/>
    </source>
</evidence>
<organism evidence="4 6">
    <name type="scientific">Zunongwangia endophytica</name>
    <dbReference type="NCBI Taxonomy" id="1808945"/>
    <lineage>
        <taxon>Bacteria</taxon>
        <taxon>Pseudomonadati</taxon>
        <taxon>Bacteroidota</taxon>
        <taxon>Flavobacteriia</taxon>
        <taxon>Flavobacteriales</taxon>
        <taxon>Flavobacteriaceae</taxon>
        <taxon>Zunongwangia</taxon>
    </lineage>
</organism>
<dbReference type="PANTHER" id="PTHR11122">
    <property type="entry name" value="APOSPORY-ASSOCIATED PROTEIN C-RELATED"/>
    <property type="match status" value="1"/>
</dbReference>
<dbReference type="InterPro" id="IPR037481">
    <property type="entry name" value="LacX"/>
</dbReference>